<accession>A0A8S5MTN8</accession>
<feature type="domain" description="Helicase ATP-binding" evidence="1">
    <location>
        <begin position="13"/>
        <end position="154"/>
    </location>
</feature>
<dbReference type="InterPro" id="IPR006935">
    <property type="entry name" value="Helicase/UvrB_N"/>
</dbReference>
<protein>
    <submittedName>
        <fullName evidence="3">Chromatin remodeling complex ATPase</fullName>
    </submittedName>
</protein>
<dbReference type="SMART" id="SM00490">
    <property type="entry name" value="HELICc"/>
    <property type="match status" value="1"/>
</dbReference>
<dbReference type="Pfam" id="PF04851">
    <property type="entry name" value="ResIII"/>
    <property type="match status" value="1"/>
</dbReference>
<dbReference type="EMBL" id="BK014986">
    <property type="protein sequence ID" value="DAD85686.1"/>
    <property type="molecule type" value="Genomic_DNA"/>
</dbReference>
<feature type="domain" description="Helicase C-terminal" evidence="2">
    <location>
        <begin position="205"/>
        <end position="346"/>
    </location>
</feature>
<proteinExistence type="predicted"/>
<dbReference type="GO" id="GO:0005524">
    <property type="term" value="F:ATP binding"/>
    <property type="evidence" value="ECO:0007669"/>
    <property type="project" value="InterPro"/>
</dbReference>
<dbReference type="InterPro" id="IPR001650">
    <property type="entry name" value="Helicase_C-like"/>
</dbReference>
<dbReference type="PROSITE" id="PS51194">
    <property type="entry name" value="HELICASE_CTER"/>
    <property type="match status" value="1"/>
</dbReference>
<reference evidence="3" key="1">
    <citation type="journal article" date="2021" name="Proc. Natl. Acad. Sci. U.S.A.">
        <title>A Catalog of Tens of Thousands of Viruses from Human Metagenomes Reveals Hidden Associations with Chronic Diseases.</title>
        <authorList>
            <person name="Tisza M.J."/>
            <person name="Buck C.B."/>
        </authorList>
    </citation>
    <scope>NUCLEOTIDE SEQUENCE</scope>
    <source>
        <strain evidence="3">CtP6113</strain>
    </source>
</reference>
<name>A0A8S5MTN8_9CAUD</name>
<dbReference type="GO" id="GO:0016787">
    <property type="term" value="F:hydrolase activity"/>
    <property type="evidence" value="ECO:0007669"/>
    <property type="project" value="InterPro"/>
</dbReference>
<dbReference type="SMART" id="SM00487">
    <property type="entry name" value="DEXDc"/>
    <property type="match status" value="1"/>
</dbReference>
<dbReference type="Pfam" id="PF00271">
    <property type="entry name" value="Helicase_C"/>
    <property type="match status" value="1"/>
</dbReference>
<evidence type="ECO:0000259" key="1">
    <source>
        <dbReference type="PROSITE" id="PS51192"/>
    </source>
</evidence>
<dbReference type="InterPro" id="IPR027417">
    <property type="entry name" value="P-loop_NTPase"/>
</dbReference>
<dbReference type="GO" id="GO:0000403">
    <property type="term" value="F:Y-form DNA binding"/>
    <property type="evidence" value="ECO:0007669"/>
    <property type="project" value="TreeGrafter"/>
</dbReference>
<dbReference type="PROSITE" id="PS51192">
    <property type="entry name" value="HELICASE_ATP_BIND_1"/>
    <property type="match status" value="1"/>
</dbReference>
<evidence type="ECO:0000313" key="3">
    <source>
        <dbReference type="EMBL" id="DAD85686.1"/>
    </source>
</evidence>
<dbReference type="PANTHER" id="PTHR47396:SF1">
    <property type="entry name" value="ATP-DEPENDENT HELICASE IRC3-RELATED"/>
    <property type="match status" value="1"/>
</dbReference>
<dbReference type="GO" id="GO:0036121">
    <property type="term" value="F:double-stranded DNA helicase activity"/>
    <property type="evidence" value="ECO:0007669"/>
    <property type="project" value="TreeGrafter"/>
</dbReference>
<organism evidence="3">
    <name type="scientific">Siphoviridae sp. ctP6113</name>
    <dbReference type="NCBI Taxonomy" id="2826318"/>
    <lineage>
        <taxon>Viruses</taxon>
        <taxon>Duplodnaviria</taxon>
        <taxon>Heunggongvirae</taxon>
        <taxon>Uroviricota</taxon>
        <taxon>Caudoviricetes</taxon>
    </lineage>
</organism>
<dbReference type="InterPro" id="IPR050742">
    <property type="entry name" value="Helicase_Restrict-Modif_Enz"/>
</dbReference>
<dbReference type="SUPFAM" id="SSF52540">
    <property type="entry name" value="P-loop containing nucleoside triphosphate hydrolases"/>
    <property type="match status" value="1"/>
</dbReference>
<dbReference type="InterPro" id="IPR014001">
    <property type="entry name" value="Helicase_ATP-bd"/>
</dbReference>
<dbReference type="Gene3D" id="3.40.50.300">
    <property type="entry name" value="P-loop containing nucleotide triphosphate hydrolases"/>
    <property type="match status" value="2"/>
</dbReference>
<sequence length="507" mass="56859">MELRPYQKECISTIDAQPPGAYLSQMATGLGKTVTFANLPRHGERLLILSHREELVEQPRKYFDCSYGIERATQRSHGEEVVSASVQTMVRRLDRFEPEDFGLIICDEAHHAAARTYRDIFTYFRPEKLIGFTATPNRGDKVRLDNVFSKIIFQRDLRWGIQNGYLCDITCRRVDIGFDLSAVKTRRGDYAPGELEEAMDGTADAIAQAYRELAVGATLIFAVSVHQCEEIARRIPGAVVVTGETKNRAAIIQAFTAGEIPCIVNCMVFTEGTDIPRVETVIIARPTQSESLYAQMVGRGLRLYPGKEKLILVDCVGITGRSNLCTAPSLLGLDMENVPPRKAEEVQGDLFDLPEKILSASDCPESWIKNIRLVDLWAKEQSYNTHDINFFKMPDGCLVCSLEKSKSIVIPCPDALGMVNLPDGHRVGMQEAIDEVYRALIRDHLDCRHLWDLAQVKKWGKAPATAKQLQIIKTRCRGFDVTGLSKGDASQILNRLFNDPGKKRRRQ</sequence>
<evidence type="ECO:0000259" key="2">
    <source>
        <dbReference type="PROSITE" id="PS51194"/>
    </source>
</evidence>
<dbReference type="GO" id="GO:0061749">
    <property type="term" value="F:forked DNA-dependent helicase activity"/>
    <property type="evidence" value="ECO:0007669"/>
    <property type="project" value="TreeGrafter"/>
</dbReference>
<dbReference type="PANTHER" id="PTHR47396">
    <property type="entry name" value="TYPE I RESTRICTION ENZYME ECOKI R PROTEIN"/>
    <property type="match status" value="1"/>
</dbReference>